<keyword evidence="2" id="KW-1185">Reference proteome</keyword>
<gene>
    <name evidence="1" type="ORF">N309_01578</name>
</gene>
<dbReference type="GO" id="GO:0042393">
    <property type="term" value="F:histone binding"/>
    <property type="evidence" value="ECO:0007669"/>
    <property type="project" value="TreeGrafter"/>
</dbReference>
<dbReference type="AlphaFoldDB" id="A0A099ZRK1"/>
<evidence type="ECO:0000313" key="2">
    <source>
        <dbReference type="Proteomes" id="UP000053641"/>
    </source>
</evidence>
<feature type="non-terminal residue" evidence="1">
    <location>
        <position position="466"/>
    </location>
</feature>
<dbReference type="EMBL" id="KL896629">
    <property type="protein sequence ID" value="KGL83633.1"/>
    <property type="molecule type" value="Genomic_DNA"/>
</dbReference>
<dbReference type="GO" id="GO:0034080">
    <property type="term" value="P:CENP-A containing chromatin assembly"/>
    <property type="evidence" value="ECO:0007669"/>
    <property type="project" value="TreeGrafter"/>
</dbReference>
<sequence length="466" mass="52543">KIAGEESDADVVAVGRKFECIHFQNLNVGDMETPNKVKVQVDVIVQEDARDIPKWIEVTYFSCSIRSNQAIVCKKKVSFENDCSSSRPLQLYLPCVSTSPNTVYQLFPEANETACDGILELHQSADEECPWSSAVIGDLYPGMVESLMRLMKKHFQRKVFKYIARHYRRKKRRSRRARLNITVEKTKELKPLTLKPAQPDTWSITKEGIQNVHFGNNASASDNKCPFHLNGLVYYYDSGESEMEVDRSDSNLECNSTFVKGQNLPEQAVLPSCTARIGETFLVEDPLQAAASVKNSKCNESENWTYERSSDYPSETSTVSSGSAALHLVKESKTHKTNFPSSDTSRLCSSISNFSSNGNAFVPVRNSSLTASNMFLRNPEMKFPKREISLQRSHSFSSLPGNRRPSQTQQYEDAFEELYYKLCSKEIQKPLMLKKLPSSSRNLEEKAGLVKSNLSDPVRSDVDCDI</sequence>
<reference evidence="1 2" key="1">
    <citation type="submission" date="2014-06" db="EMBL/GenBank/DDBJ databases">
        <title>Genome evolution of avian class.</title>
        <authorList>
            <person name="Zhang G."/>
            <person name="Li C."/>
        </authorList>
    </citation>
    <scope>NUCLEOTIDE SEQUENCE [LARGE SCALE GENOMIC DNA]</scope>
    <source>
        <strain evidence="1">BGI_N309</strain>
    </source>
</reference>
<dbReference type="GO" id="GO:0000775">
    <property type="term" value="C:chromosome, centromeric region"/>
    <property type="evidence" value="ECO:0007669"/>
    <property type="project" value="TreeGrafter"/>
</dbReference>
<dbReference type="Proteomes" id="UP000053641">
    <property type="component" value="Unassembled WGS sequence"/>
</dbReference>
<feature type="non-terminal residue" evidence="1">
    <location>
        <position position="1"/>
    </location>
</feature>
<accession>A0A099ZRK1</accession>
<protein>
    <submittedName>
        <fullName evidence="1">Uncharacterized protein</fullName>
    </submittedName>
</protein>
<organism evidence="1 2">
    <name type="scientific">Tinamus guttatus</name>
    <name type="common">White-throated tinamou</name>
    <dbReference type="NCBI Taxonomy" id="94827"/>
    <lineage>
        <taxon>Eukaryota</taxon>
        <taxon>Metazoa</taxon>
        <taxon>Chordata</taxon>
        <taxon>Craniata</taxon>
        <taxon>Vertebrata</taxon>
        <taxon>Euteleostomi</taxon>
        <taxon>Archelosauria</taxon>
        <taxon>Archosauria</taxon>
        <taxon>Dinosauria</taxon>
        <taxon>Saurischia</taxon>
        <taxon>Theropoda</taxon>
        <taxon>Coelurosauria</taxon>
        <taxon>Aves</taxon>
        <taxon>Palaeognathae</taxon>
        <taxon>Tinamiformes</taxon>
        <taxon>Tinamidae</taxon>
        <taxon>Tinamus</taxon>
    </lineage>
</organism>
<dbReference type="PANTHER" id="PTHR15992">
    <property type="entry name" value="HOLLIDAY JUNCTION RECOGNITION PROTEIN"/>
    <property type="match status" value="1"/>
</dbReference>
<evidence type="ECO:0000313" key="1">
    <source>
        <dbReference type="EMBL" id="KGL83633.1"/>
    </source>
</evidence>
<name>A0A099ZRK1_TINGU</name>
<dbReference type="STRING" id="94827.A0A099ZRK1"/>
<proteinExistence type="predicted"/>
<dbReference type="PANTHER" id="PTHR15992:SF5">
    <property type="entry name" value="HOLLIDAY JUNCTION RECOGNITION PROTEIN"/>
    <property type="match status" value="1"/>
</dbReference>